<feature type="transmembrane region" description="Helical" evidence="6">
    <location>
        <begin position="22"/>
        <end position="41"/>
    </location>
</feature>
<dbReference type="STRING" id="1420851.AU255_06385"/>
<feature type="transmembrane region" description="Helical" evidence="6">
    <location>
        <begin position="176"/>
        <end position="194"/>
    </location>
</feature>
<sequence length="260" mass="29810">MKEYSQAFKFIQALANHPKHKWLFRIFISFFILLSVTLLVTDPVLQKSSYHILADTRPWLFIPNAADVISNLPFALFGLAGLLYCLRKNTHISLSWQVYFIGLILVAAGSGYYHWNPNNQTLVWDRLPITICFMSLFSALLVDNVSQRLEKPLLPASLLTGASCVIYWHFTGDLRFYAIIQFGTLVAIPLILFLYKSQYTLRHYLLYGLVFYILAKILELNDRGIFELSAGIISGHTAKHLFAAAATYCIYLMLKKRQPY</sequence>
<evidence type="ECO:0000256" key="3">
    <source>
        <dbReference type="ARBA" id="ARBA00022801"/>
    </source>
</evidence>
<comment type="subcellular location">
    <subcellularLocation>
        <location evidence="1">Membrane</location>
        <topology evidence="1">Multi-pass membrane protein</topology>
    </subcellularLocation>
</comment>
<evidence type="ECO:0000313" key="7">
    <source>
        <dbReference type="EMBL" id="OQK17499.1"/>
    </source>
</evidence>
<evidence type="ECO:0000256" key="6">
    <source>
        <dbReference type="SAM" id="Phobius"/>
    </source>
</evidence>
<proteinExistence type="predicted"/>
<keyword evidence="3" id="KW-0378">Hydrolase</keyword>
<dbReference type="GO" id="GO:0016020">
    <property type="term" value="C:membrane"/>
    <property type="evidence" value="ECO:0007669"/>
    <property type="project" value="UniProtKB-SubCell"/>
</dbReference>
<accession>A0A1V8M7H9</accession>
<evidence type="ECO:0000256" key="2">
    <source>
        <dbReference type="ARBA" id="ARBA00022692"/>
    </source>
</evidence>
<dbReference type="PANTHER" id="PTHR34368:SF1">
    <property type="entry name" value="OS01G0962200 PROTEIN"/>
    <property type="match status" value="1"/>
</dbReference>
<dbReference type="RefSeq" id="WP_080522109.1">
    <property type="nucleotide sequence ID" value="NZ_LPUF01000001.1"/>
</dbReference>
<dbReference type="GO" id="GO:0006672">
    <property type="term" value="P:ceramide metabolic process"/>
    <property type="evidence" value="ECO:0007669"/>
    <property type="project" value="InterPro"/>
</dbReference>
<dbReference type="OrthoDB" id="6088058at2"/>
<evidence type="ECO:0008006" key="9">
    <source>
        <dbReference type="Google" id="ProtNLM"/>
    </source>
</evidence>
<feature type="transmembrane region" description="Helical" evidence="6">
    <location>
        <begin position="201"/>
        <end position="218"/>
    </location>
</feature>
<keyword evidence="5 6" id="KW-0472">Membrane</keyword>
<keyword evidence="2 6" id="KW-0812">Transmembrane</keyword>
<evidence type="ECO:0000313" key="8">
    <source>
        <dbReference type="Proteomes" id="UP000191980"/>
    </source>
</evidence>
<dbReference type="EMBL" id="LPUF01000001">
    <property type="protein sequence ID" value="OQK17499.1"/>
    <property type="molecule type" value="Genomic_DNA"/>
</dbReference>
<dbReference type="Proteomes" id="UP000191980">
    <property type="component" value="Unassembled WGS sequence"/>
</dbReference>
<feature type="transmembrane region" description="Helical" evidence="6">
    <location>
        <begin position="153"/>
        <end position="170"/>
    </location>
</feature>
<dbReference type="AlphaFoldDB" id="A0A1V8M7H9"/>
<keyword evidence="4 6" id="KW-1133">Transmembrane helix</keyword>
<dbReference type="PANTHER" id="PTHR34368">
    <property type="entry name" value="OS01G0962200 PROTEIN"/>
    <property type="match status" value="1"/>
</dbReference>
<feature type="transmembrane region" description="Helical" evidence="6">
    <location>
        <begin position="98"/>
        <end position="115"/>
    </location>
</feature>
<gene>
    <name evidence="7" type="ORF">AU255_06385</name>
</gene>
<dbReference type="GO" id="GO:0016811">
    <property type="term" value="F:hydrolase activity, acting on carbon-nitrogen (but not peptide) bonds, in linear amides"/>
    <property type="evidence" value="ECO:0007669"/>
    <property type="project" value="InterPro"/>
</dbReference>
<feature type="transmembrane region" description="Helical" evidence="6">
    <location>
        <begin position="127"/>
        <end position="146"/>
    </location>
</feature>
<dbReference type="Pfam" id="PF05875">
    <property type="entry name" value="Ceramidase"/>
    <property type="match status" value="1"/>
</dbReference>
<dbReference type="InterPro" id="IPR008901">
    <property type="entry name" value="ACER"/>
</dbReference>
<keyword evidence="8" id="KW-1185">Reference proteome</keyword>
<name>A0A1V8M7H9_9GAMM</name>
<reference evidence="7 8" key="1">
    <citation type="submission" date="2015-12" db="EMBL/GenBank/DDBJ databases">
        <authorList>
            <person name="Shamseldin A."/>
            <person name="Moawad H."/>
            <person name="Abd El-Rahim W.M."/>
            <person name="Sadowsky M.J."/>
        </authorList>
    </citation>
    <scope>NUCLEOTIDE SEQUENCE [LARGE SCALE GENOMIC DNA]</scope>
    <source>
        <strain evidence="7 8">WF1</strain>
    </source>
</reference>
<comment type="caution">
    <text evidence="7">The sequence shown here is derived from an EMBL/GenBank/DDBJ whole genome shotgun (WGS) entry which is preliminary data.</text>
</comment>
<feature type="transmembrane region" description="Helical" evidence="6">
    <location>
        <begin position="61"/>
        <end position="86"/>
    </location>
</feature>
<protein>
    <recommendedName>
        <fullName evidence="9">Alkaline phytoceramidase</fullName>
    </recommendedName>
</protein>
<organism evidence="7 8">
    <name type="scientific">Methyloprofundus sedimenti</name>
    <dbReference type="NCBI Taxonomy" id="1420851"/>
    <lineage>
        <taxon>Bacteria</taxon>
        <taxon>Pseudomonadati</taxon>
        <taxon>Pseudomonadota</taxon>
        <taxon>Gammaproteobacteria</taxon>
        <taxon>Methylococcales</taxon>
        <taxon>Methylococcaceae</taxon>
        <taxon>Methyloprofundus</taxon>
    </lineage>
</organism>
<evidence type="ECO:0000256" key="1">
    <source>
        <dbReference type="ARBA" id="ARBA00004141"/>
    </source>
</evidence>
<evidence type="ECO:0000256" key="5">
    <source>
        <dbReference type="ARBA" id="ARBA00023136"/>
    </source>
</evidence>
<evidence type="ECO:0000256" key="4">
    <source>
        <dbReference type="ARBA" id="ARBA00022989"/>
    </source>
</evidence>
<feature type="transmembrane region" description="Helical" evidence="6">
    <location>
        <begin position="238"/>
        <end position="254"/>
    </location>
</feature>